<dbReference type="EC" id="3.5.1.2" evidence="6"/>
<dbReference type="EC" id="4.3.3.6" evidence="6"/>
<feature type="active site" description="Charge relay system" evidence="6">
    <location>
        <position position="174"/>
    </location>
</feature>
<dbReference type="InterPro" id="IPR002161">
    <property type="entry name" value="PdxT/SNO"/>
</dbReference>
<comment type="subunit">
    <text evidence="6">In the presence of PdxS, forms a dodecamer of heterodimers. Only shows activity in the heterodimer.</text>
</comment>
<comment type="catalytic activity">
    <reaction evidence="6">
        <text>aldehydo-D-ribose 5-phosphate + D-glyceraldehyde 3-phosphate + L-glutamine = pyridoxal 5'-phosphate + L-glutamate + phosphate + 3 H2O + H(+)</text>
        <dbReference type="Rhea" id="RHEA:31507"/>
        <dbReference type="ChEBI" id="CHEBI:15377"/>
        <dbReference type="ChEBI" id="CHEBI:15378"/>
        <dbReference type="ChEBI" id="CHEBI:29985"/>
        <dbReference type="ChEBI" id="CHEBI:43474"/>
        <dbReference type="ChEBI" id="CHEBI:58273"/>
        <dbReference type="ChEBI" id="CHEBI:58359"/>
        <dbReference type="ChEBI" id="CHEBI:59776"/>
        <dbReference type="ChEBI" id="CHEBI:597326"/>
        <dbReference type="EC" id="4.3.3.6"/>
    </reaction>
</comment>
<evidence type="ECO:0000256" key="5">
    <source>
        <dbReference type="ARBA" id="ARBA00049534"/>
    </source>
</evidence>
<name>A0ABX8AZJ2_9BACT</name>
<dbReference type="PANTHER" id="PTHR31559:SF0">
    <property type="entry name" value="PYRIDOXAL 5'-PHOSPHATE SYNTHASE SUBUNIT SNO1-RELATED"/>
    <property type="match status" value="1"/>
</dbReference>
<dbReference type="PROSITE" id="PS51273">
    <property type="entry name" value="GATASE_TYPE_1"/>
    <property type="match status" value="1"/>
</dbReference>
<dbReference type="HAMAP" id="MF_01615">
    <property type="entry name" value="PdxT"/>
    <property type="match status" value="1"/>
</dbReference>
<dbReference type="PROSITE" id="PS01236">
    <property type="entry name" value="PDXT_SNO_1"/>
    <property type="match status" value="1"/>
</dbReference>
<keyword evidence="8" id="KW-1185">Reference proteome</keyword>
<comment type="catalytic activity">
    <reaction evidence="5 6">
        <text>L-glutamine + H2O = L-glutamate + NH4(+)</text>
        <dbReference type="Rhea" id="RHEA:15889"/>
        <dbReference type="ChEBI" id="CHEBI:15377"/>
        <dbReference type="ChEBI" id="CHEBI:28938"/>
        <dbReference type="ChEBI" id="CHEBI:29985"/>
        <dbReference type="ChEBI" id="CHEBI:58359"/>
        <dbReference type="EC" id="3.5.1.2"/>
    </reaction>
</comment>
<dbReference type="Gene3D" id="3.40.50.880">
    <property type="match status" value="1"/>
</dbReference>
<protein>
    <recommendedName>
        <fullName evidence="6">Pyridoxal 5'-phosphate synthase subunit PdxT</fullName>
        <ecNumber evidence="6">4.3.3.6</ecNumber>
    </recommendedName>
    <alternativeName>
        <fullName evidence="6">Pdx2</fullName>
    </alternativeName>
    <alternativeName>
        <fullName evidence="6">Pyridoxal 5'-phosphate synthase glutaminase subunit</fullName>
        <ecNumber evidence="6">3.5.1.2</ecNumber>
    </alternativeName>
</protein>
<organism evidence="7 8">
    <name type="scientific">Chloracidobacterium sp. N</name>
    <dbReference type="NCBI Taxonomy" id="2821540"/>
    <lineage>
        <taxon>Bacteria</taxon>
        <taxon>Pseudomonadati</taxon>
        <taxon>Acidobacteriota</taxon>
        <taxon>Terriglobia</taxon>
        <taxon>Terriglobales</taxon>
        <taxon>Acidobacteriaceae</taxon>
        <taxon>Chloracidobacterium</taxon>
        <taxon>Chloracidobacterium aggregatum</taxon>
    </lineage>
</organism>
<evidence type="ECO:0000256" key="2">
    <source>
        <dbReference type="ARBA" id="ARBA00022801"/>
    </source>
</evidence>
<dbReference type="SUPFAM" id="SSF52317">
    <property type="entry name" value="Class I glutamine amidotransferase-like"/>
    <property type="match status" value="1"/>
</dbReference>
<dbReference type="NCBIfam" id="TIGR03800">
    <property type="entry name" value="PLP_synth_Pdx2"/>
    <property type="match status" value="1"/>
</dbReference>
<dbReference type="InterPro" id="IPR029062">
    <property type="entry name" value="Class_I_gatase-like"/>
</dbReference>
<comment type="function">
    <text evidence="6">Catalyzes the hydrolysis of glutamine to glutamate and ammonia as part of the biosynthesis of pyridoxal 5'-phosphate. The resulting ammonia molecule is channeled to the active site of PdxS.</text>
</comment>
<comment type="similarity">
    <text evidence="1 6">Belongs to the glutaminase PdxT/SNO family.</text>
</comment>
<dbReference type="PROSITE" id="PS51130">
    <property type="entry name" value="PDXT_SNO_2"/>
    <property type="match status" value="1"/>
</dbReference>
<evidence type="ECO:0000256" key="6">
    <source>
        <dbReference type="HAMAP-Rule" id="MF_01615"/>
    </source>
</evidence>
<keyword evidence="4 6" id="KW-0456">Lyase</keyword>
<dbReference type="EMBL" id="CP072642">
    <property type="protein sequence ID" value="QUV93815.1"/>
    <property type="molecule type" value="Genomic_DNA"/>
</dbReference>
<feature type="binding site" evidence="6">
    <location>
        <begin position="50"/>
        <end position="52"/>
    </location>
    <ligand>
        <name>L-glutamine</name>
        <dbReference type="ChEBI" id="CHEBI:58359"/>
    </ligand>
</feature>
<evidence type="ECO:0000313" key="7">
    <source>
        <dbReference type="EMBL" id="QUV93815.1"/>
    </source>
</evidence>
<feature type="active site" description="Charge relay system" evidence="6">
    <location>
        <position position="176"/>
    </location>
</feature>
<feature type="active site" description="Nucleophile" evidence="6">
    <location>
        <position position="82"/>
    </location>
</feature>
<dbReference type="CDD" id="cd01749">
    <property type="entry name" value="GATase1_PB"/>
    <property type="match status" value="1"/>
</dbReference>
<evidence type="ECO:0000256" key="4">
    <source>
        <dbReference type="ARBA" id="ARBA00023239"/>
    </source>
</evidence>
<keyword evidence="6" id="KW-0663">Pyridoxal phosphate</keyword>
<evidence type="ECO:0000256" key="3">
    <source>
        <dbReference type="ARBA" id="ARBA00022962"/>
    </source>
</evidence>
<evidence type="ECO:0000256" key="1">
    <source>
        <dbReference type="ARBA" id="ARBA00008345"/>
    </source>
</evidence>
<reference evidence="7 8" key="1">
    <citation type="submission" date="2021-03" db="EMBL/GenBank/DDBJ databases">
        <title>Genomic and phenotypic characterization of Chloracidobacterium isolates provides evidence for multiple species.</title>
        <authorList>
            <person name="Saini M.K."/>
            <person name="Costas A.M.G."/>
            <person name="Tank M."/>
            <person name="Bryant D.A."/>
        </authorList>
    </citation>
    <scope>NUCLEOTIDE SEQUENCE [LARGE SCALE GENOMIC DNA]</scope>
    <source>
        <strain evidence="7 8">N</strain>
    </source>
</reference>
<dbReference type="RefSeq" id="WP_211422156.1">
    <property type="nucleotide sequence ID" value="NZ_CP072642.1"/>
</dbReference>
<keyword evidence="3 6" id="KW-0315">Glutamine amidotransferase</keyword>
<dbReference type="InterPro" id="IPR021196">
    <property type="entry name" value="PdxT/SNO_CS"/>
</dbReference>
<proteinExistence type="inferred from homology"/>
<evidence type="ECO:0000313" key="8">
    <source>
        <dbReference type="Proteomes" id="UP000677668"/>
    </source>
</evidence>
<dbReference type="Pfam" id="PF01174">
    <property type="entry name" value="SNO"/>
    <property type="match status" value="1"/>
</dbReference>
<dbReference type="PIRSF" id="PIRSF005639">
    <property type="entry name" value="Glut_amidoT_SNO"/>
    <property type="match status" value="1"/>
</dbReference>
<dbReference type="PANTHER" id="PTHR31559">
    <property type="entry name" value="PYRIDOXAL 5'-PHOSPHATE SYNTHASE SUBUNIT SNO"/>
    <property type="match status" value="1"/>
</dbReference>
<sequence length="193" mass="20994">MNDRQTIGVLSFQGDFAAHAEALRRAGATPRFVRHIADLADLDGLILPGGESTTMLRFLQAEPWFAAIREFAAAGRPLLGTCAGAILLARVVTHPAQTSLGLVDMTVRRNGYGRQVDSFTTTLTIPRLGPDPLELVFIRAPIIEAVGPGIEVLATWGDHPVWVCQGQIFAATFHPEMTNDARIHQFVFGLNRP</sequence>
<keyword evidence="2 6" id="KW-0378">Hydrolase</keyword>
<dbReference type="Proteomes" id="UP000677668">
    <property type="component" value="Chromosome 1"/>
</dbReference>
<comment type="pathway">
    <text evidence="6">Cofactor biosynthesis; pyridoxal 5'-phosphate biosynthesis.</text>
</comment>
<feature type="binding site" evidence="6">
    <location>
        <begin position="138"/>
        <end position="139"/>
    </location>
    <ligand>
        <name>L-glutamine</name>
        <dbReference type="ChEBI" id="CHEBI:58359"/>
    </ligand>
</feature>
<feature type="binding site" evidence="6">
    <location>
        <position position="109"/>
    </location>
    <ligand>
        <name>L-glutamine</name>
        <dbReference type="ChEBI" id="CHEBI:58359"/>
    </ligand>
</feature>
<gene>
    <name evidence="6 7" type="primary">pdxT</name>
    <name evidence="7" type="ORF">J8C05_10685</name>
</gene>
<accession>A0ABX8AZJ2</accession>